<protein>
    <submittedName>
        <fullName evidence="4">Uncharacterized protein</fullName>
    </submittedName>
</protein>
<proteinExistence type="predicted"/>
<feature type="compositionally biased region" description="Polar residues" evidence="1">
    <location>
        <begin position="14"/>
        <end position="23"/>
    </location>
</feature>
<dbReference type="RefSeq" id="WP_121012976.1">
    <property type="nucleotide sequence ID" value="NZ_RBXO01000002.1"/>
</dbReference>
<comment type="caution">
    <text evidence="4">The sequence shown here is derived from an EMBL/GenBank/DDBJ whole genome shotgun (WGS) entry which is preliminary data.</text>
</comment>
<keyword evidence="2" id="KW-1133">Transmembrane helix</keyword>
<feature type="region of interest" description="Disordered" evidence="1">
    <location>
        <begin position="1"/>
        <end position="23"/>
    </location>
</feature>
<keyword evidence="5" id="KW-1185">Reference proteome</keyword>
<gene>
    <name evidence="4" type="ORF">C8E97_6749</name>
    <name evidence="3" type="ORF">C8E97_6766</name>
</gene>
<dbReference type="AlphaFoldDB" id="A0A495VKE5"/>
<reference evidence="4 5" key="1">
    <citation type="submission" date="2018-10" db="EMBL/GenBank/DDBJ databases">
        <title>Sequencing the genomes of 1000 actinobacteria strains.</title>
        <authorList>
            <person name="Klenk H.-P."/>
        </authorList>
    </citation>
    <scope>NUCLEOTIDE SEQUENCE [LARGE SCALE GENOMIC DNA]</scope>
    <source>
        <strain evidence="4 5">DSM 43800</strain>
    </source>
</reference>
<accession>A0A495VKE5</accession>
<name>A0A495VKE5_9PSEU</name>
<sequence>MSEPQAPMPIAFDPSTSKATTGPTWHSDYVKASLHRIRSSSVDQAVAQAMTEQVVLLHSIRRILVWTLIIVPTVVVALGVVVWVAADSQSSATCGGVYSSRC</sequence>
<evidence type="ECO:0000313" key="4">
    <source>
        <dbReference type="EMBL" id="RKT49370.1"/>
    </source>
</evidence>
<feature type="transmembrane region" description="Helical" evidence="2">
    <location>
        <begin position="63"/>
        <end position="86"/>
    </location>
</feature>
<keyword evidence="2" id="KW-0812">Transmembrane</keyword>
<evidence type="ECO:0000256" key="1">
    <source>
        <dbReference type="SAM" id="MobiDB-lite"/>
    </source>
</evidence>
<organism evidence="4 5">
    <name type="scientific">Saccharothrix australiensis</name>
    <dbReference type="NCBI Taxonomy" id="2072"/>
    <lineage>
        <taxon>Bacteria</taxon>
        <taxon>Bacillati</taxon>
        <taxon>Actinomycetota</taxon>
        <taxon>Actinomycetes</taxon>
        <taxon>Pseudonocardiales</taxon>
        <taxon>Pseudonocardiaceae</taxon>
        <taxon>Saccharothrix</taxon>
    </lineage>
</organism>
<keyword evidence="2" id="KW-0472">Membrane</keyword>
<evidence type="ECO:0000313" key="3">
    <source>
        <dbReference type="EMBL" id="RKT49270.1"/>
    </source>
</evidence>
<evidence type="ECO:0000256" key="2">
    <source>
        <dbReference type="SAM" id="Phobius"/>
    </source>
</evidence>
<dbReference type="EMBL" id="RBXO01000002">
    <property type="protein sequence ID" value="RKT49370.1"/>
    <property type="molecule type" value="Genomic_DNA"/>
</dbReference>
<dbReference type="EMBL" id="RBXO01000003">
    <property type="protein sequence ID" value="RKT49270.1"/>
    <property type="molecule type" value="Genomic_DNA"/>
</dbReference>
<dbReference type="Proteomes" id="UP000282084">
    <property type="component" value="Unassembled WGS sequence"/>
</dbReference>
<evidence type="ECO:0000313" key="5">
    <source>
        <dbReference type="Proteomes" id="UP000282084"/>
    </source>
</evidence>
<dbReference type="OrthoDB" id="9899678at2"/>